<feature type="compositionally biased region" description="Polar residues" evidence="4">
    <location>
        <begin position="46"/>
        <end position="59"/>
    </location>
</feature>
<feature type="transmembrane region" description="Helical" evidence="5">
    <location>
        <begin position="301"/>
        <end position="322"/>
    </location>
</feature>
<evidence type="ECO:0000256" key="1">
    <source>
        <dbReference type="ARBA" id="ARBA00022723"/>
    </source>
</evidence>
<keyword evidence="2" id="KW-0863">Zinc-finger</keyword>
<dbReference type="PANTHER" id="PTHR46347:SF1">
    <property type="entry name" value="RING_FYVE_PHD ZINC FINGER SUPERFAMILY PROTEIN"/>
    <property type="match status" value="1"/>
</dbReference>
<proteinExistence type="predicted"/>
<dbReference type="eggNOG" id="ENOG502S6DH">
    <property type="taxonomic scope" value="Eukaryota"/>
</dbReference>
<keyword evidence="8" id="KW-1185">Reference proteome</keyword>
<dbReference type="GO" id="GO:0008270">
    <property type="term" value="F:zinc ion binding"/>
    <property type="evidence" value="ECO:0007669"/>
    <property type="project" value="UniProtKB-KW"/>
</dbReference>
<dbReference type="Gene3D" id="3.30.40.10">
    <property type="entry name" value="Zinc/RING finger domain, C3HC4 (zinc finger)"/>
    <property type="match status" value="1"/>
</dbReference>
<feature type="compositionally biased region" description="Acidic residues" evidence="4">
    <location>
        <begin position="384"/>
        <end position="401"/>
    </location>
</feature>
<feature type="compositionally biased region" description="Polar residues" evidence="4">
    <location>
        <begin position="22"/>
        <end position="35"/>
    </location>
</feature>
<dbReference type="Pfam" id="PF12906">
    <property type="entry name" value="RINGv"/>
    <property type="match status" value="1"/>
</dbReference>
<keyword evidence="1" id="KW-0479">Metal-binding</keyword>
<dbReference type="OrthoDB" id="264354at2759"/>
<dbReference type="PANTHER" id="PTHR46347">
    <property type="entry name" value="RING/FYVE/PHD ZINC FINGER SUPERFAMILY PROTEIN"/>
    <property type="match status" value="1"/>
</dbReference>
<dbReference type="SMART" id="SM00744">
    <property type="entry name" value="RINGv"/>
    <property type="match status" value="1"/>
</dbReference>
<dbReference type="AlphaFoldDB" id="F0XTU9"/>
<dbReference type="InterPro" id="IPR013083">
    <property type="entry name" value="Znf_RING/FYVE/PHD"/>
</dbReference>
<keyword evidence="5" id="KW-0812">Transmembrane</keyword>
<evidence type="ECO:0000313" key="8">
    <source>
        <dbReference type="Proteomes" id="UP000007796"/>
    </source>
</evidence>
<feature type="transmembrane region" description="Helical" evidence="5">
    <location>
        <begin position="342"/>
        <end position="362"/>
    </location>
</feature>
<dbReference type="CDD" id="cd16495">
    <property type="entry name" value="RING_CH-C4HC3_MARCH"/>
    <property type="match status" value="1"/>
</dbReference>
<evidence type="ECO:0000313" key="7">
    <source>
        <dbReference type="EMBL" id="EFW98525.1"/>
    </source>
</evidence>
<accession>F0XTU9</accession>
<sequence length="401" mass="44744">MDLRPRQAGFGSSWSGPKMNTEDVTNAATVDSSAARQRPIERDLDATSSSHDYCQTTTHAGHGEAEPRPDTHPPAYQHRQFKRRYKPRTCRICLEVVLPTFDDADEALHEEEPAADGVDAVVGGIERIGVRVAGAMASAIPSFLRPQPRVRYVSEDPQDGRLVCPCHCKGTQKYVHEGCLTAWRHAQPLSGRHYWKCPTCGFEYRFERLRWGRWISNRVTRATLTFLAFWMAIFLLGFIADPLIDLWLDPANMIADTISDFGDPDTGDDILGNLAGILHPHHGDDSDWSATGWAEHFLKGVFSLGIVGVIKTFLAVSPFTWWNIRGRVRRRAGGGRARIEGFGWMFVLVGAFTFLGVAWKGINYLSGRVLERASEHVVDIHGDEADESDADDDNEGQPQDD</sequence>
<dbReference type="GeneID" id="25977581"/>
<dbReference type="PROSITE" id="PS51292">
    <property type="entry name" value="ZF_RING_CH"/>
    <property type="match status" value="1"/>
</dbReference>
<organism evidence="8">
    <name type="scientific">Grosmannia clavigera (strain kw1407 / UAMH 11150)</name>
    <name type="common">Blue stain fungus</name>
    <name type="synonym">Graphiocladiella clavigera</name>
    <dbReference type="NCBI Taxonomy" id="655863"/>
    <lineage>
        <taxon>Eukaryota</taxon>
        <taxon>Fungi</taxon>
        <taxon>Dikarya</taxon>
        <taxon>Ascomycota</taxon>
        <taxon>Pezizomycotina</taxon>
        <taxon>Sordariomycetes</taxon>
        <taxon>Sordariomycetidae</taxon>
        <taxon>Ophiostomatales</taxon>
        <taxon>Ophiostomataceae</taxon>
        <taxon>Leptographium</taxon>
    </lineage>
</organism>
<feature type="compositionally biased region" description="Basic and acidic residues" evidence="4">
    <location>
        <begin position="61"/>
        <end position="71"/>
    </location>
</feature>
<keyword evidence="5" id="KW-1133">Transmembrane helix</keyword>
<dbReference type="STRING" id="655863.F0XTU9"/>
<dbReference type="Proteomes" id="UP000007796">
    <property type="component" value="Unassembled WGS sequence"/>
</dbReference>
<evidence type="ECO:0000256" key="4">
    <source>
        <dbReference type="SAM" id="MobiDB-lite"/>
    </source>
</evidence>
<dbReference type="InterPro" id="IPR011016">
    <property type="entry name" value="Znf_RING-CH"/>
</dbReference>
<evidence type="ECO:0000259" key="6">
    <source>
        <dbReference type="PROSITE" id="PS51292"/>
    </source>
</evidence>
<keyword evidence="5" id="KW-0472">Membrane</keyword>
<dbReference type="InParanoid" id="F0XTU9"/>
<evidence type="ECO:0000256" key="2">
    <source>
        <dbReference type="ARBA" id="ARBA00022771"/>
    </source>
</evidence>
<dbReference type="EMBL" id="GL630006">
    <property type="protein sequence ID" value="EFW98525.1"/>
    <property type="molecule type" value="Genomic_DNA"/>
</dbReference>
<feature type="region of interest" description="Disordered" evidence="4">
    <location>
        <begin position="382"/>
        <end position="401"/>
    </location>
</feature>
<dbReference type="HOGENOM" id="CLU_047453_0_0_1"/>
<dbReference type="RefSeq" id="XP_014168008.1">
    <property type="nucleotide sequence ID" value="XM_014312533.1"/>
</dbReference>
<feature type="region of interest" description="Disordered" evidence="4">
    <location>
        <begin position="1"/>
        <end position="80"/>
    </location>
</feature>
<name>F0XTU9_GROCL</name>
<dbReference type="SUPFAM" id="SSF57850">
    <property type="entry name" value="RING/U-box"/>
    <property type="match status" value="1"/>
</dbReference>
<feature type="transmembrane region" description="Helical" evidence="5">
    <location>
        <begin position="219"/>
        <end position="240"/>
    </location>
</feature>
<reference evidence="7 8" key="1">
    <citation type="journal article" date="2011" name="Proc. Natl. Acad. Sci. U.S.A.">
        <title>Genome and transcriptome analyses of the mountain pine beetle-fungal symbiont Grosmannia clavigera, a lodgepole pine pathogen.</title>
        <authorList>
            <person name="DiGuistini S."/>
            <person name="Wang Y."/>
            <person name="Liao N.Y."/>
            <person name="Taylor G."/>
            <person name="Tanguay P."/>
            <person name="Feau N."/>
            <person name="Henrissat B."/>
            <person name="Chan S.K."/>
            <person name="Hesse-Orce U."/>
            <person name="Alamouti S.M."/>
            <person name="Tsui C.K.M."/>
            <person name="Docking R.T."/>
            <person name="Levasseur A."/>
            <person name="Haridas S."/>
            <person name="Robertson G."/>
            <person name="Birol I."/>
            <person name="Holt R.A."/>
            <person name="Marra M.A."/>
            <person name="Hamelin R.C."/>
            <person name="Hirst M."/>
            <person name="Jones S.J.M."/>
            <person name="Bohlmann J."/>
            <person name="Breuil C."/>
        </authorList>
    </citation>
    <scope>NUCLEOTIDE SEQUENCE [LARGE SCALE GENOMIC DNA]</scope>
    <source>
        <strain evidence="8">kw1407 / UAMH 11150</strain>
    </source>
</reference>
<evidence type="ECO:0000256" key="5">
    <source>
        <dbReference type="SAM" id="Phobius"/>
    </source>
</evidence>
<feature type="domain" description="RING-CH-type" evidence="6">
    <location>
        <begin position="140"/>
        <end position="207"/>
    </location>
</feature>
<keyword evidence="3" id="KW-0862">Zinc</keyword>
<gene>
    <name evidence="7" type="ORF">CMQ_4377</name>
</gene>
<evidence type="ECO:0000256" key="3">
    <source>
        <dbReference type="ARBA" id="ARBA00022833"/>
    </source>
</evidence>
<protein>
    <submittedName>
        <fullName evidence="7">Ring finger domain containing protein</fullName>
    </submittedName>
</protein>